<proteinExistence type="predicted"/>
<dbReference type="Proteomes" id="UP000814140">
    <property type="component" value="Unassembled WGS sequence"/>
</dbReference>
<comment type="caution">
    <text evidence="1">The sequence shown here is derived from an EMBL/GenBank/DDBJ whole genome shotgun (WGS) entry which is preliminary data.</text>
</comment>
<gene>
    <name evidence="1" type="ORF">BV25DRAFT_916692</name>
</gene>
<reference evidence="1" key="2">
    <citation type="journal article" date="2022" name="New Phytol.">
        <title>Evolutionary transition to the ectomycorrhizal habit in the genomes of a hyperdiverse lineage of mushroom-forming fungi.</title>
        <authorList>
            <person name="Looney B."/>
            <person name="Miyauchi S."/>
            <person name="Morin E."/>
            <person name="Drula E."/>
            <person name="Courty P.E."/>
            <person name="Kohler A."/>
            <person name="Kuo A."/>
            <person name="LaButti K."/>
            <person name="Pangilinan J."/>
            <person name="Lipzen A."/>
            <person name="Riley R."/>
            <person name="Andreopoulos W."/>
            <person name="He G."/>
            <person name="Johnson J."/>
            <person name="Nolan M."/>
            <person name="Tritt A."/>
            <person name="Barry K.W."/>
            <person name="Grigoriev I.V."/>
            <person name="Nagy L.G."/>
            <person name="Hibbett D."/>
            <person name="Henrissat B."/>
            <person name="Matheny P.B."/>
            <person name="Labbe J."/>
            <person name="Martin F.M."/>
        </authorList>
    </citation>
    <scope>NUCLEOTIDE SEQUENCE</scope>
    <source>
        <strain evidence="1">HHB10654</strain>
    </source>
</reference>
<reference evidence="1" key="1">
    <citation type="submission" date="2021-03" db="EMBL/GenBank/DDBJ databases">
        <authorList>
            <consortium name="DOE Joint Genome Institute"/>
            <person name="Ahrendt S."/>
            <person name="Looney B.P."/>
            <person name="Miyauchi S."/>
            <person name="Morin E."/>
            <person name="Drula E."/>
            <person name="Courty P.E."/>
            <person name="Chicoki N."/>
            <person name="Fauchery L."/>
            <person name="Kohler A."/>
            <person name="Kuo A."/>
            <person name="Labutti K."/>
            <person name="Pangilinan J."/>
            <person name="Lipzen A."/>
            <person name="Riley R."/>
            <person name="Andreopoulos W."/>
            <person name="He G."/>
            <person name="Johnson J."/>
            <person name="Barry K.W."/>
            <person name="Grigoriev I.V."/>
            <person name="Nagy L."/>
            <person name="Hibbett D."/>
            <person name="Henrissat B."/>
            <person name="Matheny P.B."/>
            <person name="Labbe J."/>
            <person name="Martin F."/>
        </authorList>
    </citation>
    <scope>NUCLEOTIDE SEQUENCE</scope>
    <source>
        <strain evidence="1">HHB10654</strain>
    </source>
</reference>
<accession>A0ACB8SVW2</accession>
<evidence type="ECO:0000313" key="2">
    <source>
        <dbReference type="Proteomes" id="UP000814140"/>
    </source>
</evidence>
<dbReference type="EMBL" id="MU277217">
    <property type="protein sequence ID" value="KAI0060643.1"/>
    <property type="molecule type" value="Genomic_DNA"/>
</dbReference>
<evidence type="ECO:0000313" key="1">
    <source>
        <dbReference type="EMBL" id="KAI0060643.1"/>
    </source>
</evidence>
<keyword evidence="2" id="KW-1185">Reference proteome</keyword>
<sequence length="380" mass="42480">MPPSGSSSPAGNSVLSKRGSDALRPEVYEEHDTLLPGQTPISRVPELWMSDGNIVLVCQGQAYRVHKGLLALNSVVFRDMVSNAQPDGDEVYAGCPVVRLSDAAEDIQHLLKAVYLRKYFRKGEAQSLSKIGSLLRITKKYMFDSIRQEVVKHFTLLFPSSMSDYISTTRQSLIPDDYNPFIAAQIAIEHDLSSTIPVAVYECTLLPMPTLFDGHSVGNAPTVYLTPSTQRMCITIRERIKQLVYEVADEFIWPWQTEEAEDPPHPYVDHPECIKAFEAARKSADCLYWADGYNVFMTRLSERLGNQESTVMCEICRLAWKDGEASGRVQLWRDLPGLCGLGDWLSLLKADGTVNRDAAIVATPVWSLEPIEMYVQSRGA</sequence>
<name>A0ACB8SVW2_9AGAM</name>
<protein>
    <submittedName>
        <fullName evidence="1">Uncharacterized protein</fullName>
    </submittedName>
</protein>
<organism evidence="1 2">
    <name type="scientific">Artomyces pyxidatus</name>
    <dbReference type="NCBI Taxonomy" id="48021"/>
    <lineage>
        <taxon>Eukaryota</taxon>
        <taxon>Fungi</taxon>
        <taxon>Dikarya</taxon>
        <taxon>Basidiomycota</taxon>
        <taxon>Agaricomycotina</taxon>
        <taxon>Agaricomycetes</taxon>
        <taxon>Russulales</taxon>
        <taxon>Auriscalpiaceae</taxon>
        <taxon>Artomyces</taxon>
    </lineage>
</organism>